<feature type="domain" description="Survival protein SurE-like phosphatase/nucleotidase" evidence="1">
    <location>
        <begin position="115"/>
        <end position="323"/>
    </location>
</feature>
<name>A0A3M9YGP2_9PEZI</name>
<accession>A0A3M9YGP2</accession>
<dbReference type="PANTHER" id="PTHR47551">
    <property type="entry name" value="TUBULIN--TYROSINE LIGASE PBY1-RELATED"/>
    <property type="match status" value="1"/>
</dbReference>
<dbReference type="NCBIfam" id="TIGR00087">
    <property type="entry name" value="surE"/>
    <property type="match status" value="1"/>
</dbReference>
<dbReference type="GO" id="GO:0000932">
    <property type="term" value="C:P-body"/>
    <property type="evidence" value="ECO:0007669"/>
    <property type="project" value="TreeGrafter"/>
</dbReference>
<dbReference type="Pfam" id="PF01975">
    <property type="entry name" value="SurE"/>
    <property type="match status" value="1"/>
</dbReference>
<reference evidence="2 3" key="1">
    <citation type="submission" date="2018-10" db="EMBL/GenBank/DDBJ databases">
        <title>Genome sequence of Verticillium nonalfalfae VnAa140.</title>
        <authorList>
            <person name="Stajich J.E."/>
            <person name="Kasson M.T."/>
        </authorList>
    </citation>
    <scope>NUCLEOTIDE SEQUENCE [LARGE SCALE GENOMIC DNA]</scope>
    <source>
        <strain evidence="2 3">VnAa140</strain>
    </source>
</reference>
<dbReference type="GO" id="GO:0016787">
    <property type="term" value="F:hydrolase activity"/>
    <property type="evidence" value="ECO:0007669"/>
    <property type="project" value="InterPro"/>
</dbReference>
<dbReference type="InterPro" id="IPR027746">
    <property type="entry name" value="TTL"/>
</dbReference>
<evidence type="ECO:0000259" key="1">
    <source>
        <dbReference type="Pfam" id="PF01975"/>
    </source>
</evidence>
<dbReference type="EMBL" id="RBVV01000013">
    <property type="protein sequence ID" value="RNJ59737.1"/>
    <property type="molecule type" value="Genomic_DNA"/>
</dbReference>
<proteinExistence type="predicted"/>
<protein>
    <recommendedName>
        <fullName evidence="1">Survival protein SurE-like phosphatase/nucleotidase domain-containing protein</fullName>
    </recommendedName>
</protein>
<sequence>MIRQFLHGVRSIRRPDPVRIFPIERQAAIPHITRGKAHFRSSPACGHAYSGARPVLLFLTAESTLRASNIARSSPPPDSYLSTSSVPLRLSRAVLNAAPPEAALSVPQAAKLTHIQIVNDDGPPSASSPYFAPFLAALHAAGHTTVVVIPDRPLSWIAKAHPVGKTLTATPYLPMVSAHEERRPADGSYDPTKHWLLVDGPPASCVQLGLFHTGSGSAFDLVISGPNHGRNSGALHTLSSGTVGGALEAALCGRRAIALSFGSKEVQPDRRTADACLRSCALVEELAREWAPGVELYSVNVPMVDSVTTCPARYTKVAANRWSKGSLFAPEESQEDAKGTLRFRWAPDLADVHRSAGVSKAGEDLWCSLNESISVTPLKADFAVAPTQGEAPQGLLLR</sequence>
<dbReference type="AlphaFoldDB" id="A0A3M9YGP2"/>
<dbReference type="Gene3D" id="3.40.1210.10">
    <property type="entry name" value="Survival protein SurE-like phosphatase/nucleotidase"/>
    <property type="match status" value="1"/>
</dbReference>
<dbReference type="SUPFAM" id="SSF64167">
    <property type="entry name" value="SurE-like"/>
    <property type="match status" value="1"/>
</dbReference>
<dbReference type="RefSeq" id="XP_028497895.1">
    <property type="nucleotide sequence ID" value="XM_028635693.1"/>
</dbReference>
<dbReference type="InterPro" id="IPR036523">
    <property type="entry name" value="SurE-like_sf"/>
</dbReference>
<comment type="caution">
    <text evidence="2">The sequence shown here is derived from an EMBL/GenBank/DDBJ whole genome shotgun (WGS) entry which is preliminary data.</text>
</comment>
<dbReference type="STRING" id="1051616.A0A3M9YGP2"/>
<organism evidence="2 3">
    <name type="scientific">Verticillium nonalfalfae</name>
    <dbReference type="NCBI Taxonomy" id="1051616"/>
    <lineage>
        <taxon>Eukaryota</taxon>
        <taxon>Fungi</taxon>
        <taxon>Dikarya</taxon>
        <taxon>Ascomycota</taxon>
        <taxon>Pezizomycotina</taxon>
        <taxon>Sordariomycetes</taxon>
        <taxon>Hypocreomycetidae</taxon>
        <taxon>Glomerellales</taxon>
        <taxon>Plectosphaerellaceae</taxon>
        <taxon>Verticillium</taxon>
    </lineage>
</organism>
<dbReference type="GeneID" id="39605149"/>
<keyword evidence="3" id="KW-1185">Reference proteome</keyword>
<dbReference type="PANTHER" id="PTHR47551:SF1">
    <property type="entry name" value="TUBULIN--TYROSINE LIGASE PBY1-RELATED"/>
    <property type="match status" value="1"/>
</dbReference>
<gene>
    <name evidence="2" type="ORF">D7B24_001460</name>
</gene>
<dbReference type="InterPro" id="IPR002828">
    <property type="entry name" value="SurE-like_Pase/nucleotidase"/>
</dbReference>
<evidence type="ECO:0000313" key="2">
    <source>
        <dbReference type="EMBL" id="RNJ59737.1"/>
    </source>
</evidence>
<evidence type="ECO:0000313" key="3">
    <source>
        <dbReference type="Proteomes" id="UP000267145"/>
    </source>
</evidence>
<dbReference type="Proteomes" id="UP000267145">
    <property type="component" value="Unassembled WGS sequence"/>
</dbReference>